<accession>A0A2A2JRG3</accession>
<comment type="caution">
    <text evidence="6">The sequence shown here is derived from an EMBL/GenBank/DDBJ whole genome shotgun (WGS) entry which is preliminary data.</text>
</comment>
<feature type="transmembrane region" description="Helical" evidence="5">
    <location>
        <begin position="281"/>
        <end position="306"/>
    </location>
</feature>
<organism evidence="6 7">
    <name type="scientific">Diploscapter pachys</name>
    <dbReference type="NCBI Taxonomy" id="2018661"/>
    <lineage>
        <taxon>Eukaryota</taxon>
        <taxon>Metazoa</taxon>
        <taxon>Ecdysozoa</taxon>
        <taxon>Nematoda</taxon>
        <taxon>Chromadorea</taxon>
        <taxon>Rhabditida</taxon>
        <taxon>Rhabditina</taxon>
        <taxon>Rhabditomorpha</taxon>
        <taxon>Rhabditoidea</taxon>
        <taxon>Rhabditidae</taxon>
        <taxon>Diploscapter</taxon>
    </lineage>
</organism>
<feature type="transmembrane region" description="Helical" evidence="5">
    <location>
        <begin position="318"/>
        <end position="339"/>
    </location>
</feature>
<reference evidence="6 7" key="1">
    <citation type="journal article" date="2017" name="Curr. Biol.">
        <title>Genome architecture and evolution of a unichromosomal asexual nematode.</title>
        <authorList>
            <person name="Fradin H."/>
            <person name="Zegar C."/>
            <person name="Gutwein M."/>
            <person name="Lucas J."/>
            <person name="Kovtun M."/>
            <person name="Corcoran D."/>
            <person name="Baugh L.R."/>
            <person name="Kiontke K."/>
            <person name="Gunsalus K."/>
            <person name="Fitch D.H."/>
            <person name="Piano F."/>
        </authorList>
    </citation>
    <scope>NUCLEOTIDE SEQUENCE [LARGE SCALE GENOMIC DNA]</scope>
    <source>
        <strain evidence="6">PF1309</strain>
    </source>
</reference>
<name>A0A2A2JRG3_9BILA</name>
<keyword evidence="4 5" id="KW-0472">Membrane</keyword>
<dbReference type="GO" id="GO:0016020">
    <property type="term" value="C:membrane"/>
    <property type="evidence" value="ECO:0007669"/>
    <property type="project" value="UniProtKB-SubCell"/>
</dbReference>
<evidence type="ECO:0000313" key="7">
    <source>
        <dbReference type="Proteomes" id="UP000218231"/>
    </source>
</evidence>
<gene>
    <name evidence="6" type="ORF">WR25_25401</name>
</gene>
<feature type="transmembrane region" description="Helical" evidence="5">
    <location>
        <begin position="34"/>
        <end position="53"/>
    </location>
</feature>
<dbReference type="PANTHER" id="PTHR24064">
    <property type="entry name" value="SOLUTE CARRIER FAMILY 22 MEMBER"/>
    <property type="match status" value="1"/>
</dbReference>
<evidence type="ECO:0000256" key="2">
    <source>
        <dbReference type="ARBA" id="ARBA00022692"/>
    </source>
</evidence>
<sequence length="381" mass="43021">MNSTEVDAVEEVITEEELEKVSIDDFIKIGPHCYLILIFAEFILLAAAGNMMYMMYAGAAPYSVPCVGKNFTIPDICAPEYSNASLEDCEIQPKYDFKSVNIEFKLFCKNGQLVKSSVSYQMMGVMFGTLLTGQLSDRFGRIKIIHVCMVIVTVISYATTFTTNLFEFTLIRTLLGIFNGGLIGFVRESPRWLVQRGRIEEARVIMNRMLKMDGASEKKKRLMNVMLDFERKKQHSQGGKSYNVLKLFSNRGMSIAISVMCLGRFFTSLINYGLIFNIEKISGSLFVNALITGFLRWTINIIFAILDFKLKIFGRKVVHFGAQFCIAICMFSMAVSYLLGSKLPETLPTKKSKQNQKNALIEQNLQDQPLVLSDKSEKTGH</sequence>
<dbReference type="InterPro" id="IPR005828">
    <property type="entry name" value="MFS_sugar_transport-like"/>
</dbReference>
<dbReference type="EMBL" id="LIAE01010266">
    <property type="protein sequence ID" value="PAV64334.1"/>
    <property type="molecule type" value="Genomic_DNA"/>
</dbReference>
<evidence type="ECO:0000256" key="4">
    <source>
        <dbReference type="ARBA" id="ARBA00023136"/>
    </source>
</evidence>
<keyword evidence="7" id="KW-1185">Reference proteome</keyword>
<keyword evidence="2 5" id="KW-0812">Transmembrane</keyword>
<comment type="subcellular location">
    <subcellularLocation>
        <location evidence="1">Membrane</location>
        <topology evidence="1">Multi-pass membrane protein</topology>
    </subcellularLocation>
</comment>
<dbReference type="OrthoDB" id="5296287at2759"/>
<feature type="transmembrane region" description="Helical" evidence="5">
    <location>
        <begin position="144"/>
        <end position="162"/>
    </location>
</feature>
<protein>
    <recommendedName>
        <fullName evidence="8">Major facilitator superfamily (MFS) profile domain-containing protein</fullName>
    </recommendedName>
</protein>
<dbReference type="Gene3D" id="1.20.1250.20">
    <property type="entry name" value="MFS general substrate transporter like domains"/>
    <property type="match status" value="2"/>
</dbReference>
<evidence type="ECO:0008006" key="8">
    <source>
        <dbReference type="Google" id="ProtNLM"/>
    </source>
</evidence>
<proteinExistence type="predicted"/>
<feature type="transmembrane region" description="Helical" evidence="5">
    <location>
        <begin position="255"/>
        <end position="275"/>
    </location>
</feature>
<evidence type="ECO:0000256" key="1">
    <source>
        <dbReference type="ARBA" id="ARBA00004141"/>
    </source>
</evidence>
<evidence type="ECO:0000256" key="5">
    <source>
        <dbReference type="SAM" id="Phobius"/>
    </source>
</evidence>
<dbReference type="SUPFAM" id="SSF103473">
    <property type="entry name" value="MFS general substrate transporter"/>
    <property type="match status" value="1"/>
</dbReference>
<dbReference type="AlphaFoldDB" id="A0A2A2JRG3"/>
<dbReference type="Pfam" id="PF00083">
    <property type="entry name" value="Sugar_tr"/>
    <property type="match status" value="1"/>
</dbReference>
<keyword evidence="3 5" id="KW-1133">Transmembrane helix</keyword>
<dbReference type="STRING" id="2018661.A0A2A2JRG3"/>
<dbReference type="GO" id="GO:0022857">
    <property type="term" value="F:transmembrane transporter activity"/>
    <property type="evidence" value="ECO:0007669"/>
    <property type="project" value="InterPro"/>
</dbReference>
<dbReference type="InterPro" id="IPR036259">
    <property type="entry name" value="MFS_trans_sf"/>
</dbReference>
<evidence type="ECO:0000313" key="6">
    <source>
        <dbReference type="EMBL" id="PAV64334.1"/>
    </source>
</evidence>
<evidence type="ECO:0000256" key="3">
    <source>
        <dbReference type="ARBA" id="ARBA00022989"/>
    </source>
</evidence>
<dbReference type="Proteomes" id="UP000218231">
    <property type="component" value="Unassembled WGS sequence"/>
</dbReference>